<organism evidence="2 3">
    <name type="scientific">Saxophila tyrrhenica</name>
    <dbReference type="NCBI Taxonomy" id="1690608"/>
    <lineage>
        <taxon>Eukaryota</taxon>
        <taxon>Fungi</taxon>
        <taxon>Dikarya</taxon>
        <taxon>Ascomycota</taxon>
        <taxon>Pezizomycotina</taxon>
        <taxon>Dothideomycetes</taxon>
        <taxon>Dothideomycetidae</taxon>
        <taxon>Mycosphaerellales</taxon>
        <taxon>Extremaceae</taxon>
        <taxon>Saxophila</taxon>
    </lineage>
</organism>
<proteinExistence type="predicted"/>
<name>A0AAV9PJX9_9PEZI</name>
<accession>A0AAV9PJX9</accession>
<keyword evidence="3" id="KW-1185">Reference proteome</keyword>
<evidence type="ECO:0000313" key="3">
    <source>
        <dbReference type="Proteomes" id="UP001337655"/>
    </source>
</evidence>
<evidence type="ECO:0000256" key="1">
    <source>
        <dbReference type="SAM" id="MobiDB-lite"/>
    </source>
</evidence>
<sequence length="147" mass="16777">MDIHSSRHNPNFCDRTLSQRLEIEAQLIAFRRQLNVIVKTEDQAALSDLHARVKTAGEGFVERVPRQPTIEGYVWHDEAKRVAVMKEVEAVMAREKAAPPVVSEMQEVDSESEEGCVVSPPRRFVQEIAQRALSEEEGRERKKARVE</sequence>
<feature type="region of interest" description="Disordered" evidence="1">
    <location>
        <begin position="97"/>
        <end position="117"/>
    </location>
</feature>
<dbReference type="Proteomes" id="UP001337655">
    <property type="component" value="Unassembled WGS sequence"/>
</dbReference>
<dbReference type="GeneID" id="89922473"/>
<gene>
    <name evidence="2" type="ORF">LTR77_001125</name>
</gene>
<dbReference type="RefSeq" id="XP_064662714.1">
    <property type="nucleotide sequence ID" value="XM_064798387.1"/>
</dbReference>
<dbReference type="EMBL" id="JAVRRT010000002">
    <property type="protein sequence ID" value="KAK5174045.1"/>
    <property type="molecule type" value="Genomic_DNA"/>
</dbReference>
<comment type="caution">
    <text evidence="2">The sequence shown here is derived from an EMBL/GenBank/DDBJ whole genome shotgun (WGS) entry which is preliminary data.</text>
</comment>
<evidence type="ECO:0000313" key="2">
    <source>
        <dbReference type="EMBL" id="KAK5174045.1"/>
    </source>
</evidence>
<reference evidence="2 3" key="1">
    <citation type="submission" date="2023-08" db="EMBL/GenBank/DDBJ databases">
        <title>Black Yeasts Isolated from many extreme environments.</title>
        <authorList>
            <person name="Coleine C."/>
            <person name="Stajich J.E."/>
            <person name="Selbmann L."/>
        </authorList>
    </citation>
    <scope>NUCLEOTIDE SEQUENCE [LARGE SCALE GENOMIC DNA]</scope>
    <source>
        <strain evidence="2 3">CCFEE 5935</strain>
    </source>
</reference>
<protein>
    <submittedName>
        <fullName evidence="2">Uncharacterized protein</fullName>
    </submittedName>
</protein>
<dbReference type="AlphaFoldDB" id="A0AAV9PJX9"/>